<proteinExistence type="predicted"/>
<accession>A0ABS6VY84</accession>
<name>A0ABS6VY84_9FLAO</name>
<keyword evidence="2" id="KW-1185">Reference proteome</keyword>
<evidence type="ECO:0000313" key="1">
    <source>
        <dbReference type="EMBL" id="MBW2960550.1"/>
    </source>
</evidence>
<sequence>MDKVCLYEFENPEIKISMHVYFSPENQLLFDGYDIGKRVKEGLGDSDYEYQYIIAWEEVKKMARLFNCDENDKPAILEGLKQRFNANDAYSKFGDYMKEHHIVFEQFMWR</sequence>
<protein>
    <submittedName>
        <fullName evidence="1">Uncharacterized protein</fullName>
    </submittedName>
</protein>
<dbReference type="Proteomes" id="UP000719267">
    <property type="component" value="Unassembled WGS sequence"/>
</dbReference>
<organism evidence="1 2">
    <name type="scientific">Mesonia aestuariivivens</name>
    <dbReference type="NCBI Taxonomy" id="2796128"/>
    <lineage>
        <taxon>Bacteria</taxon>
        <taxon>Pseudomonadati</taxon>
        <taxon>Bacteroidota</taxon>
        <taxon>Flavobacteriia</taxon>
        <taxon>Flavobacteriales</taxon>
        <taxon>Flavobacteriaceae</taxon>
        <taxon>Mesonia</taxon>
    </lineage>
</organism>
<dbReference type="RefSeq" id="WP_219038839.1">
    <property type="nucleotide sequence ID" value="NZ_JAHWDF010000002.1"/>
</dbReference>
<comment type="caution">
    <text evidence="1">The sequence shown here is derived from an EMBL/GenBank/DDBJ whole genome shotgun (WGS) entry which is preliminary data.</text>
</comment>
<evidence type="ECO:0000313" key="2">
    <source>
        <dbReference type="Proteomes" id="UP000719267"/>
    </source>
</evidence>
<dbReference type="EMBL" id="JAHWDF010000002">
    <property type="protein sequence ID" value="MBW2960550.1"/>
    <property type="molecule type" value="Genomic_DNA"/>
</dbReference>
<reference evidence="1 2" key="1">
    <citation type="submission" date="2021-07" db="EMBL/GenBank/DDBJ databases">
        <title>Mesonia aestuariivivens sp. nov., isolated from a tidal flat.</title>
        <authorList>
            <person name="Kim Y.-O."/>
            <person name="Yoon J.-H."/>
        </authorList>
    </citation>
    <scope>NUCLEOTIDE SEQUENCE [LARGE SCALE GENOMIC DNA]</scope>
    <source>
        <strain evidence="1 2">JHPTF-M18</strain>
    </source>
</reference>
<gene>
    <name evidence="1" type="ORF">KW502_01895</name>
</gene>